<sequence>MSYAMPDYLSSLPEPERQRYRDKLCVDGVAFDDPYAVNKACWTSDVKLLPPKSTAHVVVYLVFSPSQFTADTVAYMSLEAYDYFESVSALPAGSAVFSAGQQQTHNRKKTKDPEKGTVDVPGTNAPAPRPAHRERRVESSESPAAAGRDTSDALAPTNGGTSAQSARATILAVLAIGVLFVVVVGLALFLDTDPAPKAPHALNKTSNGSLPLSSGNGSLGIPDVISFGNRR</sequence>
<organism evidence="1 2">
    <name type="scientific">Ixodes persulcatus</name>
    <name type="common">Taiga tick</name>
    <dbReference type="NCBI Taxonomy" id="34615"/>
    <lineage>
        <taxon>Eukaryota</taxon>
        <taxon>Metazoa</taxon>
        <taxon>Ecdysozoa</taxon>
        <taxon>Arthropoda</taxon>
        <taxon>Chelicerata</taxon>
        <taxon>Arachnida</taxon>
        <taxon>Acari</taxon>
        <taxon>Parasitiformes</taxon>
        <taxon>Ixodida</taxon>
        <taxon>Ixodoidea</taxon>
        <taxon>Ixodidae</taxon>
        <taxon>Ixodinae</taxon>
        <taxon>Ixodes</taxon>
    </lineage>
</organism>
<accession>A0AC60P7Y5</accession>
<protein>
    <submittedName>
        <fullName evidence="1">Uncharacterized protein</fullName>
    </submittedName>
</protein>
<name>A0AC60P7Y5_IXOPE</name>
<keyword evidence="2" id="KW-1185">Reference proteome</keyword>
<evidence type="ECO:0000313" key="1">
    <source>
        <dbReference type="EMBL" id="KAG0415514.1"/>
    </source>
</evidence>
<gene>
    <name evidence="1" type="ORF">HPB47_007323</name>
</gene>
<proteinExistence type="predicted"/>
<reference evidence="1 2" key="1">
    <citation type="journal article" date="2020" name="Cell">
        <title>Large-Scale Comparative Analyses of Tick Genomes Elucidate Their Genetic Diversity and Vector Capacities.</title>
        <authorList>
            <consortium name="Tick Genome and Microbiome Consortium (TIGMIC)"/>
            <person name="Jia N."/>
            <person name="Wang J."/>
            <person name="Shi W."/>
            <person name="Du L."/>
            <person name="Sun Y."/>
            <person name="Zhan W."/>
            <person name="Jiang J.F."/>
            <person name="Wang Q."/>
            <person name="Zhang B."/>
            <person name="Ji P."/>
            <person name="Bell-Sakyi L."/>
            <person name="Cui X.M."/>
            <person name="Yuan T.T."/>
            <person name="Jiang B.G."/>
            <person name="Yang W.F."/>
            <person name="Lam T.T."/>
            <person name="Chang Q.C."/>
            <person name="Ding S.J."/>
            <person name="Wang X.J."/>
            <person name="Zhu J.G."/>
            <person name="Ruan X.D."/>
            <person name="Zhao L."/>
            <person name="Wei J.T."/>
            <person name="Ye R.Z."/>
            <person name="Que T.C."/>
            <person name="Du C.H."/>
            <person name="Zhou Y.H."/>
            <person name="Cheng J.X."/>
            <person name="Dai P.F."/>
            <person name="Guo W.B."/>
            <person name="Han X.H."/>
            <person name="Huang E.J."/>
            <person name="Li L.F."/>
            <person name="Wei W."/>
            <person name="Gao Y.C."/>
            <person name="Liu J.Z."/>
            <person name="Shao H.Z."/>
            <person name="Wang X."/>
            <person name="Wang C.C."/>
            <person name="Yang T.C."/>
            <person name="Huo Q.B."/>
            <person name="Li W."/>
            <person name="Chen H.Y."/>
            <person name="Chen S.E."/>
            <person name="Zhou L.G."/>
            <person name="Ni X.B."/>
            <person name="Tian J.H."/>
            <person name="Sheng Y."/>
            <person name="Liu T."/>
            <person name="Pan Y.S."/>
            <person name="Xia L.Y."/>
            <person name="Li J."/>
            <person name="Zhao F."/>
            <person name="Cao W.C."/>
        </authorList>
    </citation>
    <scope>NUCLEOTIDE SEQUENCE [LARGE SCALE GENOMIC DNA]</scope>
    <source>
        <strain evidence="1">Iper-2018</strain>
    </source>
</reference>
<dbReference type="Proteomes" id="UP000805193">
    <property type="component" value="Unassembled WGS sequence"/>
</dbReference>
<comment type="caution">
    <text evidence="1">The sequence shown here is derived from an EMBL/GenBank/DDBJ whole genome shotgun (WGS) entry which is preliminary data.</text>
</comment>
<evidence type="ECO:0000313" key="2">
    <source>
        <dbReference type="Proteomes" id="UP000805193"/>
    </source>
</evidence>
<dbReference type="EMBL" id="JABSTQ010011062">
    <property type="protein sequence ID" value="KAG0415514.1"/>
    <property type="molecule type" value="Genomic_DNA"/>
</dbReference>